<reference evidence="9" key="1">
    <citation type="journal article" date="2019" name="Nat. Commun.">
        <title>The genome of broomcorn millet.</title>
        <authorList>
            <person name="Zou C."/>
            <person name="Miki D."/>
            <person name="Li D."/>
            <person name="Tang Q."/>
            <person name="Xiao L."/>
            <person name="Rajput S."/>
            <person name="Deng P."/>
            <person name="Jia W."/>
            <person name="Huang R."/>
            <person name="Zhang M."/>
            <person name="Sun Y."/>
            <person name="Hu J."/>
            <person name="Fu X."/>
            <person name="Schnable P.S."/>
            <person name="Li F."/>
            <person name="Zhang H."/>
            <person name="Feng B."/>
            <person name="Zhu X."/>
            <person name="Liu R."/>
            <person name="Schnable J.C."/>
            <person name="Zhu J.-K."/>
            <person name="Zhang H."/>
        </authorList>
    </citation>
    <scope>NUCLEOTIDE SEQUENCE [LARGE SCALE GENOMIC DNA]</scope>
</reference>
<gene>
    <name evidence="8" type="ORF">C2845_PM07G05440</name>
</gene>
<evidence type="ECO:0000256" key="1">
    <source>
        <dbReference type="ARBA" id="ARBA00008894"/>
    </source>
</evidence>
<dbReference type="GO" id="GO:0006952">
    <property type="term" value="P:defense response"/>
    <property type="evidence" value="ECO:0007669"/>
    <property type="project" value="UniProtKB-KW"/>
</dbReference>
<evidence type="ECO:0000256" key="2">
    <source>
        <dbReference type="ARBA" id="ARBA00022614"/>
    </source>
</evidence>
<evidence type="ECO:0000256" key="3">
    <source>
        <dbReference type="ARBA" id="ARBA00022737"/>
    </source>
</evidence>
<comment type="similarity">
    <text evidence="1">Belongs to the disease resistance NB-LRR family.</text>
</comment>
<dbReference type="InterPro" id="IPR041118">
    <property type="entry name" value="Rx_N"/>
</dbReference>
<dbReference type="Pfam" id="PF18052">
    <property type="entry name" value="Rx_N"/>
    <property type="match status" value="1"/>
</dbReference>
<accession>A0A3L6SR40</accession>
<keyword evidence="2" id="KW-0433">Leucine-rich repeat</keyword>
<dbReference type="Gene3D" id="1.20.5.4130">
    <property type="match status" value="1"/>
</dbReference>
<dbReference type="OrthoDB" id="695579at2759"/>
<dbReference type="GO" id="GO:0000166">
    <property type="term" value="F:nucleotide binding"/>
    <property type="evidence" value="ECO:0007669"/>
    <property type="project" value="UniProtKB-KW"/>
</dbReference>
<dbReference type="Proteomes" id="UP000275267">
    <property type="component" value="Unassembled WGS sequence"/>
</dbReference>
<keyword evidence="4" id="KW-0547">Nucleotide-binding</keyword>
<evidence type="ECO:0000259" key="7">
    <source>
        <dbReference type="Pfam" id="PF18052"/>
    </source>
</evidence>
<name>A0A3L6SR40_PANMI</name>
<dbReference type="EMBL" id="PQIB02000004">
    <property type="protein sequence ID" value="RLN25141.1"/>
    <property type="molecule type" value="Genomic_DNA"/>
</dbReference>
<evidence type="ECO:0000313" key="8">
    <source>
        <dbReference type="EMBL" id="RLN25141.1"/>
    </source>
</evidence>
<dbReference type="AlphaFoldDB" id="A0A3L6SR40"/>
<feature type="domain" description="Disease resistance N-terminal" evidence="7">
    <location>
        <begin position="3"/>
        <end position="40"/>
    </location>
</feature>
<evidence type="ECO:0000256" key="4">
    <source>
        <dbReference type="ARBA" id="ARBA00022741"/>
    </source>
</evidence>
<dbReference type="Gene3D" id="3.40.50.300">
    <property type="entry name" value="P-loop containing nucleotide triphosphate hydrolases"/>
    <property type="match status" value="1"/>
</dbReference>
<keyword evidence="5" id="KW-0611">Plant defense</keyword>
<dbReference type="PANTHER" id="PTHR19338:SF73">
    <property type="entry name" value="DISEASE RESISTANCE PROTEIN RGA2-LIKE"/>
    <property type="match status" value="1"/>
</dbReference>
<protein>
    <submittedName>
        <fullName evidence="8">Disease resistance protein RGA1</fullName>
    </submittedName>
</protein>
<proteinExistence type="inferred from homology"/>
<evidence type="ECO:0000313" key="9">
    <source>
        <dbReference type="Proteomes" id="UP000275267"/>
    </source>
</evidence>
<sequence>MGVLFDAEKRGGGGDSAVRDWLRRLKDVAHDIDDLLDELRSLRRELDAVAAGRDRLRLNPGVYPPAHPSAPPRRETISMVDESKTVGRTPDKEKLMRLVLDAASDEVVSVIPIVGFGGLGKTTLAQLVFNDRRAND</sequence>
<comment type="caution">
    <text evidence="8">The sequence shown here is derived from an EMBL/GenBank/DDBJ whole genome shotgun (WGS) entry which is preliminary data.</text>
</comment>
<dbReference type="SUPFAM" id="SSF52540">
    <property type="entry name" value="P-loop containing nucleoside triphosphate hydrolases"/>
    <property type="match status" value="1"/>
</dbReference>
<feature type="coiled-coil region" evidence="6">
    <location>
        <begin position="25"/>
        <end position="52"/>
    </location>
</feature>
<keyword evidence="3" id="KW-0677">Repeat</keyword>
<keyword evidence="6" id="KW-0175">Coiled coil</keyword>
<dbReference type="STRING" id="4540.A0A3L6SR40"/>
<dbReference type="InterPro" id="IPR027417">
    <property type="entry name" value="P-loop_NTPase"/>
</dbReference>
<keyword evidence="9" id="KW-1185">Reference proteome</keyword>
<evidence type="ECO:0000256" key="5">
    <source>
        <dbReference type="ARBA" id="ARBA00022821"/>
    </source>
</evidence>
<dbReference type="PANTHER" id="PTHR19338">
    <property type="entry name" value="TRANSLOCASE OF INNER MITOCHONDRIAL MEMBRANE 13 HOMOLOG"/>
    <property type="match status" value="1"/>
</dbReference>
<evidence type="ECO:0000256" key="6">
    <source>
        <dbReference type="SAM" id="Coils"/>
    </source>
</evidence>
<organism evidence="8 9">
    <name type="scientific">Panicum miliaceum</name>
    <name type="common">Proso millet</name>
    <name type="synonym">Broomcorn millet</name>
    <dbReference type="NCBI Taxonomy" id="4540"/>
    <lineage>
        <taxon>Eukaryota</taxon>
        <taxon>Viridiplantae</taxon>
        <taxon>Streptophyta</taxon>
        <taxon>Embryophyta</taxon>
        <taxon>Tracheophyta</taxon>
        <taxon>Spermatophyta</taxon>
        <taxon>Magnoliopsida</taxon>
        <taxon>Liliopsida</taxon>
        <taxon>Poales</taxon>
        <taxon>Poaceae</taxon>
        <taxon>PACMAD clade</taxon>
        <taxon>Panicoideae</taxon>
        <taxon>Panicodae</taxon>
        <taxon>Paniceae</taxon>
        <taxon>Panicinae</taxon>
        <taxon>Panicum</taxon>
        <taxon>Panicum sect. Panicum</taxon>
    </lineage>
</organism>